<gene>
    <name evidence="11" type="primary">LOC105269224</name>
</gene>
<keyword evidence="7" id="KW-0675">Receptor</keyword>
<dbReference type="Proteomes" id="UP000694866">
    <property type="component" value="Unplaced"/>
</dbReference>
<feature type="transmembrane region" description="Helical" evidence="9">
    <location>
        <begin position="89"/>
        <end position="110"/>
    </location>
</feature>
<protein>
    <submittedName>
        <fullName evidence="11">Uncharacterized protein</fullName>
    </submittedName>
</protein>
<dbReference type="AlphaFoldDB" id="A0A9R1U3E9"/>
<dbReference type="RefSeq" id="XP_011307601.1">
    <property type="nucleotide sequence ID" value="XM_011309299.1"/>
</dbReference>
<keyword evidence="6 9" id="KW-0472">Membrane</keyword>
<dbReference type="KEGG" id="fas:105269224"/>
<evidence type="ECO:0000256" key="3">
    <source>
        <dbReference type="ARBA" id="ARBA00022692"/>
    </source>
</evidence>
<evidence type="ECO:0000313" key="11">
    <source>
        <dbReference type="RefSeq" id="XP_011307601.1"/>
    </source>
</evidence>
<reference evidence="11" key="1">
    <citation type="submission" date="2025-08" db="UniProtKB">
        <authorList>
            <consortium name="RefSeq"/>
        </authorList>
    </citation>
    <scope>IDENTIFICATION</scope>
    <source>
        <strain evidence="11">USDA-PBARC FA_bdor</strain>
        <tissue evidence="11">Whole organism</tissue>
    </source>
</reference>
<evidence type="ECO:0000256" key="6">
    <source>
        <dbReference type="ARBA" id="ARBA00023136"/>
    </source>
</evidence>
<evidence type="ECO:0000256" key="4">
    <source>
        <dbReference type="ARBA" id="ARBA00022725"/>
    </source>
</evidence>
<evidence type="ECO:0000256" key="2">
    <source>
        <dbReference type="ARBA" id="ARBA00022606"/>
    </source>
</evidence>
<sequence length="118" mass="13624">MDPHRIPSHPENYADLHLQLVGILSNCTGDKIFIRIITVECDMNHLASSQSDEYREAIYQVDWFSKKSVMTSVIIMLSQKPLKLTACKFFVVSVEMFVMILQTTISYFFLLKTLDESK</sequence>
<accession>A0A9R1U3E9</accession>
<evidence type="ECO:0000256" key="7">
    <source>
        <dbReference type="ARBA" id="ARBA00023170"/>
    </source>
</evidence>
<keyword evidence="3 9" id="KW-0812">Transmembrane</keyword>
<dbReference type="GO" id="GO:0004984">
    <property type="term" value="F:olfactory receptor activity"/>
    <property type="evidence" value="ECO:0007669"/>
    <property type="project" value="InterPro"/>
</dbReference>
<keyword evidence="4" id="KW-0552">Olfaction</keyword>
<organism evidence="10 11">
    <name type="scientific">Fopius arisanus</name>
    <dbReference type="NCBI Taxonomy" id="64838"/>
    <lineage>
        <taxon>Eukaryota</taxon>
        <taxon>Metazoa</taxon>
        <taxon>Ecdysozoa</taxon>
        <taxon>Arthropoda</taxon>
        <taxon>Hexapoda</taxon>
        <taxon>Insecta</taxon>
        <taxon>Pterygota</taxon>
        <taxon>Neoptera</taxon>
        <taxon>Endopterygota</taxon>
        <taxon>Hymenoptera</taxon>
        <taxon>Apocrita</taxon>
        <taxon>Ichneumonoidea</taxon>
        <taxon>Braconidae</taxon>
        <taxon>Opiinae</taxon>
        <taxon>Fopius</taxon>
    </lineage>
</organism>
<comment type="subcellular location">
    <subcellularLocation>
        <location evidence="1">Membrane</location>
        <topology evidence="1">Multi-pass membrane protein</topology>
    </subcellularLocation>
</comment>
<dbReference type="OrthoDB" id="7548151at2759"/>
<evidence type="ECO:0000256" key="5">
    <source>
        <dbReference type="ARBA" id="ARBA00022989"/>
    </source>
</evidence>
<keyword evidence="10" id="KW-1185">Reference proteome</keyword>
<dbReference type="InterPro" id="IPR004117">
    <property type="entry name" value="7tm6_olfct_rcpt"/>
</dbReference>
<dbReference type="GO" id="GO:0007165">
    <property type="term" value="P:signal transduction"/>
    <property type="evidence" value="ECO:0007669"/>
    <property type="project" value="UniProtKB-KW"/>
</dbReference>
<evidence type="ECO:0000256" key="8">
    <source>
        <dbReference type="ARBA" id="ARBA00023224"/>
    </source>
</evidence>
<keyword evidence="2" id="KW-0716">Sensory transduction</keyword>
<evidence type="ECO:0000256" key="9">
    <source>
        <dbReference type="SAM" id="Phobius"/>
    </source>
</evidence>
<keyword evidence="5 9" id="KW-1133">Transmembrane helix</keyword>
<proteinExistence type="predicted"/>
<dbReference type="Pfam" id="PF02949">
    <property type="entry name" value="7tm_6"/>
    <property type="match status" value="1"/>
</dbReference>
<name>A0A9R1U3E9_9HYME</name>
<evidence type="ECO:0000256" key="1">
    <source>
        <dbReference type="ARBA" id="ARBA00004141"/>
    </source>
</evidence>
<keyword evidence="8" id="KW-0807">Transducer</keyword>
<dbReference type="GeneID" id="105269224"/>
<evidence type="ECO:0000313" key="10">
    <source>
        <dbReference type="Proteomes" id="UP000694866"/>
    </source>
</evidence>
<dbReference type="GO" id="GO:0016020">
    <property type="term" value="C:membrane"/>
    <property type="evidence" value="ECO:0007669"/>
    <property type="project" value="UniProtKB-SubCell"/>
</dbReference>
<dbReference type="GO" id="GO:0005549">
    <property type="term" value="F:odorant binding"/>
    <property type="evidence" value="ECO:0007669"/>
    <property type="project" value="InterPro"/>
</dbReference>